<protein>
    <submittedName>
        <fullName evidence="2">Nucleoside-diphosphate-sugar epimerase</fullName>
    </submittedName>
</protein>
<dbReference type="Pfam" id="PF01370">
    <property type="entry name" value="Epimerase"/>
    <property type="match status" value="1"/>
</dbReference>
<dbReference type="Proteomes" id="UP000537718">
    <property type="component" value="Unassembled WGS sequence"/>
</dbReference>
<evidence type="ECO:0000259" key="1">
    <source>
        <dbReference type="Pfam" id="PF01370"/>
    </source>
</evidence>
<proteinExistence type="predicted"/>
<dbReference type="InterPro" id="IPR001509">
    <property type="entry name" value="Epimerase_deHydtase"/>
</dbReference>
<evidence type="ECO:0000313" key="2">
    <source>
        <dbReference type="EMBL" id="MBB5623730.1"/>
    </source>
</evidence>
<dbReference type="EMBL" id="JACHCF010000014">
    <property type="protein sequence ID" value="MBB5623730.1"/>
    <property type="molecule type" value="Genomic_DNA"/>
</dbReference>
<dbReference type="AlphaFoldDB" id="A0A7W8YY87"/>
<feature type="domain" description="NAD-dependent epimerase/dehydratase" evidence="1">
    <location>
        <begin position="3"/>
        <end position="166"/>
    </location>
</feature>
<dbReference type="PANTHER" id="PTHR43245">
    <property type="entry name" value="BIFUNCTIONAL POLYMYXIN RESISTANCE PROTEIN ARNA"/>
    <property type="match status" value="1"/>
</dbReference>
<dbReference type="SUPFAM" id="SSF51735">
    <property type="entry name" value="NAD(P)-binding Rossmann-fold domains"/>
    <property type="match status" value="1"/>
</dbReference>
<gene>
    <name evidence="2" type="ORF">HDE69_004817</name>
</gene>
<dbReference type="InterPro" id="IPR036291">
    <property type="entry name" value="NAD(P)-bd_dom_sf"/>
</dbReference>
<comment type="caution">
    <text evidence="2">The sequence shown here is derived from an EMBL/GenBank/DDBJ whole genome shotgun (WGS) entry which is preliminary data.</text>
</comment>
<dbReference type="CDD" id="cd08946">
    <property type="entry name" value="SDR_e"/>
    <property type="match status" value="1"/>
</dbReference>
<sequence>MKILVTGASGRLGSVTVHHLRSLGYNVTGIDLIEHSSTDELIDILDLDAIERISRGVDAMVHTAALHGKHYDLNYSREAFIDVNIKGTLNLLNAAVKNGVKKFIYTSTTSIYGTAMNSETQAVWVDETLIEEPRDIYDITKQCCEQLCKDFFHKEGLEAIVLRVARFLPETKNLMINHRLYRGLDERDGAEAIRLALLHIFKQFDVFNISSGSPFSKEDLPVLKFSPLEVIKKYHPEAEEIYKKRGWTFPNTIDRVYSSDKAAAIFGYTPKYTYGFLLNN</sequence>
<dbReference type="RefSeq" id="WP_183869808.1">
    <property type="nucleotide sequence ID" value="NZ_JACHCF010000014.1"/>
</dbReference>
<evidence type="ECO:0000313" key="3">
    <source>
        <dbReference type="Proteomes" id="UP000537718"/>
    </source>
</evidence>
<dbReference type="InterPro" id="IPR050177">
    <property type="entry name" value="Lipid_A_modif_metabolic_enz"/>
</dbReference>
<accession>A0A7W8YY87</accession>
<dbReference type="Gene3D" id="3.40.50.720">
    <property type="entry name" value="NAD(P)-binding Rossmann-like Domain"/>
    <property type="match status" value="1"/>
</dbReference>
<organism evidence="2 3">
    <name type="scientific">Pedobacter cryoconitis</name>
    <dbReference type="NCBI Taxonomy" id="188932"/>
    <lineage>
        <taxon>Bacteria</taxon>
        <taxon>Pseudomonadati</taxon>
        <taxon>Bacteroidota</taxon>
        <taxon>Sphingobacteriia</taxon>
        <taxon>Sphingobacteriales</taxon>
        <taxon>Sphingobacteriaceae</taxon>
        <taxon>Pedobacter</taxon>
    </lineage>
</organism>
<reference evidence="2 3" key="1">
    <citation type="submission" date="2020-08" db="EMBL/GenBank/DDBJ databases">
        <title>Genomic Encyclopedia of Type Strains, Phase IV (KMG-V): Genome sequencing to study the core and pangenomes of soil and plant-associated prokaryotes.</title>
        <authorList>
            <person name="Whitman W."/>
        </authorList>
    </citation>
    <scope>NUCLEOTIDE SEQUENCE [LARGE SCALE GENOMIC DNA]</scope>
    <source>
        <strain evidence="2 3">MP7CTX6</strain>
    </source>
</reference>
<name>A0A7W8YY87_9SPHI</name>
<dbReference type="PANTHER" id="PTHR43245:SF54">
    <property type="entry name" value="BLL0593 PROTEIN"/>
    <property type="match status" value="1"/>
</dbReference>